<gene>
    <name evidence="1" type="ORF">RBATCC27255_00586</name>
</gene>
<dbReference type="Proteomes" id="UP000233425">
    <property type="component" value="Unassembled WGS sequence"/>
</dbReference>
<keyword evidence="2" id="KW-1185">Reference proteome</keyword>
<proteinExistence type="predicted"/>
<protein>
    <submittedName>
        <fullName evidence="1">Uncharacterized protein</fullName>
    </submittedName>
</protein>
<reference evidence="1" key="1">
    <citation type="journal article" date="2018" name="Environ. Microbiol.">
        <title>Sporulation capability and amylosome conservation among diverse human colonic and rumen isolates of the keystone starch-degrader Ruminococcus bromii.</title>
        <authorList>
            <person name="Mukhopadhya I."/>
            <person name="Morais S."/>
            <person name="Laverde-Gomez J."/>
            <person name="Sheridan P.O."/>
            <person name="Walker A.W."/>
            <person name="Kelly W."/>
            <person name="Klieve A.V."/>
            <person name="Ouwerkerk D."/>
            <person name="Duncan S.H."/>
            <person name="Louis P."/>
            <person name="Koropatkin N."/>
            <person name="Cockburn D."/>
            <person name="Kibler R."/>
            <person name="Cooper P.J."/>
            <person name="Sandoval C."/>
            <person name="Crost E."/>
            <person name="Juge N."/>
            <person name="Bayer E.A."/>
            <person name="Flint H.J."/>
        </authorList>
    </citation>
    <scope>NUCLEOTIDE SEQUENCE [LARGE SCALE GENOMIC DNA]</scope>
    <source>
        <strain evidence="1">ATCC 27255</strain>
    </source>
</reference>
<dbReference type="RefSeq" id="WP_101028671.1">
    <property type="nucleotide sequence ID" value="NZ_CABMMZ010000031.1"/>
</dbReference>
<organism evidence="1 2">
    <name type="scientific">Ruminococcus bromii</name>
    <dbReference type="NCBI Taxonomy" id="40518"/>
    <lineage>
        <taxon>Bacteria</taxon>
        <taxon>Bacillati</taxon>
        <taxon>Bacillota</taxon>
        <taxon>Clostridia</taxon>
        <taxon>Eubacteriales</taxon>
        <taxon>Oscillospiraceae</taxon>
        <taxon>Ruminococcus</taxon>
    </lineage>
</organism>
<name>A0A2N0UYV9_9FIRM</name>
<accession>A0A2N0UYV9</accession>
<dbReference type="EMBL" id="NNSR01000031">
    <property type="protein sequence ID" value="PKD32160.1"/>
    <property type="molecule type" value="Genomic_DNA"/>
</dbReference>
<comment type="caution">
    <text evidence="1">The sequence shown here is derived from an EMBL/GenBank/DDBJ whole genome shotgun (WGS) entry which is preliminary data.</text>
</comment>
<evidence type="ECO:0000313" key="1">
    <source>
        <dbReference type="EMBL" id="PKD32160.1"/>
    </source>
</evidence>
<sequence>MRKSFAQVLREGNVDIRQEYRKLYSILHQEAFNHRTKSLYEVFGENFAHFYFRGTCLSIEEFDQKYGFNFEADPDDFDIDYLVSFCEYLQNMLFGLQAANFSGGYGGFASMEVNIPFILEQIRLVIEAIGYTSASDDGKTIFVEKSPVAIAVSESDLIPAELSYKVLEYDHYALKGDIEKKKHIILQLAQILEAKSKELQKISSSLKDDLFFLFNNLNLRHNNVDPSNKGKYKRIVSELDKGQLEHWYDETYQMCLLAFMELEQAERKKAFDEFKKQIVEG</sequence>
<dbReference type="AlphaFoldDB" id="A0A2N0UYV9"/>
<evidence type="ECO:0000313" key="2">
    <source>
        <dbReference type="Proteomes" id="UP000233425"/>
    </source>
</evidence>